<name>A0A0J9X6W9_GEOCN</name>
<dbReference type="PROSITE" id="PS50828">
    <property type="entry name" value="SMR"/>
    <property type="match status" value="1"/>
</dbReference>
<evidence type="ECO:0000313" key="4">
    <source>
        <dbReference type="Proteomes" id="UP000242525"/>
    </source>
</evidence>
<keyword evidence="4" id="KW-1185">Reference proteome</keyword>
<dbReference type="EMBL" id="CCBN010000003">
    <property type="protein sequence ID" value="CDO52541.1"/>
    <property type="molecule type" value="Genomic_DNA"/>
</dbReference>
<dbReference type="InterPro" id="IPR053020">
    <property type="entry name" value="Smr_domain_protein"/>
</dbReference>
<dbReference type="Proteomes" id="UP000242525">
    <property type="component" value="Unassembled WGS sequence"/>
</dbReference>
<reference evidence="3" key="1">
    <citation type="submission" date="2014-03" db="EMBL/GenBank/DDBJ databases">
        <authorList>
            <person name="Casaregola S."/>
        </authorList>
    </citation>
    <scope>NUCLEOTIDE SEQUENCE [LARGE SCALE GENOMIC DNA]</scope>
    <source>
        <strain evidence="3">CLIB 918</strain>
    </source>
</reference>
<sequence>MSSAAVETSRGGDLTRDYNHSVDPEYKRLRDLAQREYELRREAVAQSKEAYNSGDGAEAKRLSEKGKQHGAKMDEYNAQAAQFVFRENNADSAGDEIDLHGLYVKEAIDILDIRIKECINTHQGHLNVIVGKGIHSQNHIAKLKPAVVEFCEKNNLPHHTQDGNAGVIIVDLSQASGYQGQPNMEYTPQQGHQNHNNQQQHQSQQQDSNDDCVNLFVNVLTFCFKKFFK</sequence>
<feature type="domain" description="Smr" evidence="2">
    <location>
        <begin position="97"/>
        <end position="173"/>
    </location>
</feature>
<dbReference type="InterPro" id="IPR002625">
    <property type="entry name" value="Smr_dom"/>
</dbReference>
<proteinExistence type="predicted"/>
<dbReference type="STRING" id="1173061.A0A0J9X6W9"/>
<dbReference type="Pfam" id="PF08590">
    <property type="entry name" value="DUF1771"/>
    <property type="match status" value="1"/>
</dbReference>
<dbReference type="Pfam" id="PF01713">
    <property type="entry name" value="Smr"/>
    <property type="match status" value="1"/>
</dbReference>
<feature type="region of interest" description="Disordered" evidence="1">
    <location>
        <begin position="1"/>
        <end position="21"/>
    </location>
</feature>
<dbReference type="PANTHER" id="PTHR47417">
    <property type="entry name" value="SMR DOMAIN-CONTAINING PROTEIN YPL199C"/>
    <property type="match status" value="1"/>
</dbReference>
<dbReference type="InterPro" id="IPR013899">
    <property type="entry name" value="DUF1771"/>
</dbReference>
<comment type="caution">
    <text evidence="3">The sequence shown here is derived from an EMBL/GenBank/DDBJ whole genome shotgun (WGS) entry which is preliminary data.</text>
</comment>
<organism evidence="3 4">
    <name type="scientific">Geotrichum candidum</name>
    <name type="common">Oospora lactis</name>
    <name type="synonym">Dipodascus geotrichum</name>
    <dbReference type="NCBI Taxonomy" id="1173061"/>
    <lineage>
        <taxon>Eukaryota</taxon>
        <taxon>Fungi</taxon>
        <taxon>Dikarya</taxon>
        <taxon>Ascomycota</taxon>
        <taxon>Saccharomycotina</taxon>
        <taxon>Dipodascomycetes</taxon>
        <taxon>Dipodascales</taxon>
        <taxon>Dipodascaceae</taxon>
        <taxon>Geotrichum</taxon>
    </lineage>
</organism>
<dbReference type="PANTHER" id="PTHR47417:SF1">
    <property type="entry name" value="SMR DOMAIN-CONTAINING PROTEIN YPL199C"/>
    <property type="match status" value="1"/>
</dbReference>
<feature type="compositionally biased region" description="Low complexity" evidence="1">
    <location>
        <begin position="189"/>
        <end position="206"/>
    </location>
</feature>
<dbReference type="OrthoDB" id="3231855at2759"/>
<dbReference type="SUPFAM" id="SSF160443">
    <property type="entry name" value="SMR domain-like"/>
    <property type="match status" value="1"/>
</dbReference>
<evidence type="ECO:0000256" key="1">
    <source>
        <dbReference type="SAM" id="MobiDB-lite"/>
    </source>
</evidence>
<dbReference type="InterPro" id="IPR036063">
    <property type="entry name" value="Smr_dom_sf"/>
</dbReference>
<dbReference type="AlphaFoldDB" id="A0A0J9X6W9"/>
<evidence type="ECO:0000313" key="3">
    <source>
        <dbReference type="EMBL" id="CDO52541.1"/>
    </source>
</evidence>
<dbReference type="SMART" id="SM01162">
    <property type="entry name" value="DUF1771"/>
    <property type="match status" value="1"/>
</dbReference>
<protein>
    <recommendedName>
        <fullName evidence="2">Smr domain-containing protein</fullName>
    </recommendedName>
</protein>
<dbReference type="Gene3D" id="3.30.1370.110">
    <property type="match status" value="1"/>
</dbReference>
<evidence type="ECO:0000259" key="2">
    <source>
        <dbReference type="PROSITE" id="PS50828"/>
    </source>
</evidence>
<dbReference type="SMART" id="SM00463">
    <property type="entry name" value="SMR"/>
    <property type="match status" value="1"/>
</dbReference>
<gene>
    <name evidence="3" type="ORF">BN980_GECA03s03585g</name>
</gene>
<feature type="region of interest" description="Disordered" evidence="1">
    <location>
        <begin position="180"/>
        <end position="206"/>
    </location>
</feature>
<accession>A0A0J9X6W9</accession>